<keyword evidence="8 12" id="KW-0067">ATP-binding</keyword>
<dbReference type="InterPro" id="IPR003593">
    <property type="entry name" value="AAA+_ATPase"/>
</dbReference>
<keyword evidence="5" id="KW-0762">Sugar transport</keyword>
<dbReference type="PROSITE" id="PS00211">
    <property type="entry name" value="ABC_TRANSPORTER_1"/>
    <property type="match status" value="1"/>
</dbReference>
<keyword evidence="13" id="KW-1185">Reference proteome</keyword>
<dbReference type="FunFam" id="3.40.50.300:FF:000127">
    <property type="entry name" value="Ribose import ATP-binding protein RbsA"/>
    <property type="match status" value="1"/>
</dbReference>
<keyword evidence="7" id="KW-0547">Nucleotide-binding</keyword>
<organism evidence="12 13">
    <name type="scientific">Faecalicatena contorta</name>
    <dbReference type="NCBI Taxonomy" id="39482"/>
    <lineage>
        <taxon>Bacteria</taxon>
        <taxon>Bacillati</taxon>
        <taxon>Bacillota</taxon>
        <taxon>Clostridia</taxon>
        <taxon>Lachnospirales</taxon>
        <taxon>Lachnospiraceae</taxon>
        <taxon>Faecalicatena</taxon>
    </lineage>
</organism>
<protein>
    <submittedName>
        <fullName evidence="12">Inositol transport system ATP-binding protein</fullName>
    </submittedName>
</protein>
<evidence type="ECO:0000259" key="11">
    <source>
        <dbReference type="PROSITE" id="PS50893"/>
    </source>
</evidence>
<proteinExistence type="predicted"/>
<gene>
    <name evidence="12" type="ORF">SAMN05216529_10295</name>
</gene>
<evidence type="ECO:0000256" key="6">
    <source>
        <dbReference type="ARBA" id="ARBA00022737"/>
    </source>
</evidence>
<dbReference type="GO" id="GO:0015749">
    <property type="term" value="P:monosaccharide transmembrane transport"/>
    <property type="evidence" value="ECO:0007669"/>
    <property type="project" value="UniProtKB-ARBA"/>
</dbReference>
<keyword evidence="3" id="KW-0813">Transport</keyword>
<feature type="domain" description="ABC transporter" evidence="11">
    <location>
        <begin position="262"/>
        <end position="503"/>
    </location>
</feature>
<dbReference type="PANTHER" id="PTHR43790:SF3">
    <property type="entry name" value="D-ALLOSE IMPORT ATP-BINDING PROTEIN ALSA-RELATED"/>
    <property type="match status" value="1"/>
</dbReference>
<dbReference type="CDD" id="cd03215">
    <property type="entry name" value="ABC_Carb_Monos_II"/>
    <property type="match status" value="1"/>
</dbReference>
<dbReference type="PANTHER" id="PTHR43790">
    <property type="entry name" value="CARBOHYDRATE TRANSPORT ATP-BINDING PROTEIN MG119-RELATED"/>
    <property type="match status" value="1"/>
</dbReference>
<dbReference type="CDD" id="cd03216">
    <property type="entry name" value="ABC_Carb_Monos_I"/>
    <property type="match status" value="1"/>
</dbReference>
<dbReference type="InterPro" id="IPR003439">
    <property type="entry name" value="ABC_transporter-like_ATP-bd"/>
</dbReference>
<dbReference type="Gene3D" id="3.40.50.300">
    <property type="entry name" value="P-loop containing nucleotide triphosphate hydrolases"/>
    <property type="match status" value="2"/>
</dbReference>
<dbReference type="EMBL" id="UHJJ01000002">
    <property type="protein sequence ID" value="SUQ12880.1"/>
    <property type="molecule type" value="Genomic_DNA"/>
</dbReference>
<feature type="domain" description="ABC transporter" evidence="11">
    <location>
        <begin position="10"/>
        <end position="245"/>
    </location>
</feature>
<accession>A0A316A3K0</accession>
<evidence type="ECO:0000256" key="10">
    <source>
        <dbReference type="ARBA" id="ARBA00023136"/>
    </source>
</evidence>
<keyword evidence="6" id="KW-0677">Repeat</keyword>
<keyword evidence="4" id="KW-1003">Cell membrane</keyword>
<evidence type="ECO:0000256" key="4">
    <source>
        <dbReference type="ARBA" id="ARBA00022475"/>
    </source>
</evidence>
<evidence type="ECO:0000256" key="8">
    <source>
        <dbReference type="ARBA" id="ARBA00022840"/>
    </source>
</evidence>
<evidence type="ECO:0000256" key="2">
    <source>
        <dbReference type="ARBA" id="ARBA00004533"/>
    </source>
</evidence>
<evidence type="ECO:0000256" key="9">
    <source>
        <dbReference type="ARBA" id="ARBA00022967"/>
    </source>
</evidence>
<dbReference type="GO" id="GO:0005524">
    <property type="term" value="F:ATP binding"/>
    <property type="evidence" value="ECO:0007669"/>
    <property type="project" value="UniProtKB-KW"/>
</dbReference>
<dbReference type="FunFam" id="3.40.50.300:FF:000126">
    <property type="entry name" value="Galactose/methyl galactoside import ATP-binding protein MglA"/>
    <property type="match status" value="1"/>
</dbReference>
<sequence length="506" mass="55775">MINAQNSLVLEMRNVVKVFPGVRALDGVNLQVQAGKVHVICGENGAGKSTLMKVINGTYEADEGEMYFEGEVIGKHSVQDTMQMGIAMIYQELNPVMDMTIAENIYLGREPKKRGFVDFTKIYSDTQNLLDMLNISFNAHQKMRELSIAGHQLVEIAKAISMNAKVIIMDEPSSAIADAEIEILFGQISMLKEKGVAILYITHKMDEIFRIADEITVIRDGQWIESGPASEYDANKLVASMVGREIKNIFPKEDIPIGEVVLEVKELTQEKPDGGRFQNISFQLRKGEILGFAGLVGAGRSEVMKAIFGIDKYTSGEVLIDGKPVHIHNTADAIKAGIAMVSEDRKGYGLVLGRNIKDNISLATLYSYKKGLLLDDKEIMKRSDEMVDLLNIKIAGLDVKAETLSGGNQQKVVLAKWLAGDVKIMILDEPTRGIDVGAKSEIHKLMCKFARQGMAVIMISSELPEVLGMSDRVVVMQEGRISGVLARCDLTQERIMKYATGGKENE</sequence>
<dbReference type="GO" id="GO:0016887">
    <property type="term" value="F:ATP hydrolysis activity"/>
    <property type="evidence" value="ECO:0007669"/>
    <property type="project" value="InterPro"/>
</dbReference>
<reference evidence="13" key="1">
    <citation type="submission" date="2017-07" db="EMBL/GenBank/DDBJ databases">
        <authorList>
            <person name="Varghese N."/>
            <person name="Submissions S."/>
        </authorList>
    </citation>
    <scope>NUCLEOTIDE SEQUENCE [LARGE SCALE GENOMIC DNA]</scope>
    <source>
        <strain evidence="13">NLAE-zl-C134</strain>
    </source>
</reference>
<evidence type="ECO:0000256" key="5">
    <source>
        <dbReference type="ARBA" id="ARBA00022597"/>
    </source>
</evidence>
<keyword evidence="9" id="KW-1278">Translocase</keyword>
<evidence type="ECO:0000256" key="7">
    <source>
        <dbReference type="ARBA" id="ARBA00022741"/>
    </source>
</evidence>
<evidence type="ECO:0000256" key="1">
    <source>
        <dbReference type="ARBA" id="ARBA00004202"/>
    </source>
</evidence>
<dbReference type="PROSITE" id="PS50893">
    <property type="entry name" value="ABC_TRANSPORTER_2"/>
    <property type="match status" value="2"/>
</dbReference>
<dbReference type="SUPFAM" id="SSF52540">
    <property type="entry name" value="P-loop containing nucleoside triphosphate hydrolases"/>
    <property type="match status" value="2"/>
</dbReference>
<evidence type="ECO:0000313" key="12">
    <source>
        <dbReference type="EMBL" id="SUQ12880.1"/>
    </source>
</evidence>
<dbReference type="RefSeq" id="WP_330405719.1">
    <property type="nucleotide sequence ID" value="NZ_QGDS01000002.1"/>
</dbReference>
<name>A0A316A3K0_9FIRM</name>
<dbReference type="InterPro" id="IPR050107">
    <property type="entry name" value="ABC_carbohydrate_import_ATPase"/>
</dbReference>
<dbReference type="Pfam" id="PF00005">
    <property type="entry name" value="ABC_tran"/>
    <property type="match status" value="2"/>
</dbReference>
<dbReference type="AlphaFoldDB" id="A0A316A3K0"/>
<dbReference type="Proteomes" id="UP000254051">
    <property type="component" value="Unassembled WGS sequence"/>
</dbReference>
<comment type="subcellular location">
    <subcellularLocation>
        <location evidence="2">Cell inner membrane</location>
    </subcellularLocation>
    <subcellularLocation>
        <location evidence="1">Cell membrane</location>
        <topology evidence="1">Peripheral membrane protein</topology>
    </subcellularLocation>
</comment>
<dbReference type="SMART" id="SM00382">
    <property type="entry name" value="AAA"/>
    <property type="match status" value="2"/>
</dbReference>
<dbReference type="GO" id="GO:0005886">
    <property type="term" value="C:plasma membrane"/>
    <property type="evidence" value="ECO:0007669"/>
    <property type="project" value="UniProtKB-SubCell"/>
</dbReference>
<evidence type="ECO:0000313" key="13">
    <source>
        <dbReference type="Proteomes" id="UP000254051"/>
    </source>
</evidence>
<dbReference type="InterPro" id="IPR027417">
    <property type="entry name" value="P-loop_NTPase"/>
</dbReference>
<dbReference type="InterPro" id="IPR017871">
    <property type="entry name" value="ABC_transporter-like_CS"/>
</dbReference>
<keyword evidence="10" id="KW-0472">Membrane</keyword>
<evidence type="ECO:0000256" key="3">
    <source>
        <dbReference type="ARBA" id="ARBA00022448"/>
    </source>
</evidence>